<evidence type="ECO:0000256" key="1">
    <source>
        <dbReference type="SAM" id="SignalP"/>
    </source>
</evidence>
<feature type="signal peptide" evidence="1">
    <location>
        <begin position="1"/>
        <end position="20"/>
    </location>
</feature>
<sequence length="78" mass="8729">MPVIRFSSICTLLVLFTVRGTFFSSAPHSMRTLIATPSSIQTERLRKTFLLYDCAINGLQSFARRLAAASSYDLCCFD</sequence>
<proteinExistence type="predicted"/>
<dbReference type="EMBL" id="GGFJ01013733">
    <property type="protein sequence ID" value="MBW62874.1"/>
    <property type="molecule type" value="Transcribed_RNA"/>
</dbReference>
<feature type="chain" id="PRO_5014682427" evidence="1">
    <location>
        <begin position="21"/>
        <end position="78"/>
    </location>
</feature>
<evidence type="ECO:0000313" key="2">
    <source>
        <dbReference type="EMBL" id="MBW62874.1"/>
    </source>
</evidence>
<protein>
    <submittedName>
        <fullName evidence="2">Putative secreted protein</fullName>
    </submittedName>
</protein>
<keyword evidence="1" id="KW-0732">Signal</keyword>
<organism evidence="2">
    <name type="scientific">Anopheles marajoara</name>
    <dbReference type="NCBI Taxonomy" id="58244"/>
    <lineage>
        <taxon>Eukaryota</taxon>
        <taxon>Metazoa</taxon>
        <taxon>Ecdysozoa</taxon>
        <taxon>Arthropoda</taxon>
        <taxon>Hexapoda</taxon>
        <taxon>Insecta</taxon>
        <taxon>Pterygota</taxon>
        <taxon>Neoptera</taxon>
        <taxon>Endopterygota</taxon>
        <taxon>Diptera</taxon>
        <taxon>Nematocera</taxon>
        <taxon>Culicoidea</taxon>
        <taxon>Culicidae</taxon>
        <taxon>Anophelinae</taxon>
        <taxon>Anopheles</taxon>
    </lineage>
</organism>
<accession>A0A2M4CC45</accession>
<name>A0A2M4CC45_9DIPT</name>
<dbReference type="AlphaFoldDB" id="A0A2M4CC45"/>
<reference evidence="2" key="1">
    <citation type="submission" date="2018-01" db="EMBL/GenBank/DDBJ databases">
        <title>An insight into the sialome of Amazonian anophelines.</title>
        <authorList>
            <person name="Ribeiro J.M."/>
            <person name="Scarpassa V."/>
            <person name="Calvo E."/>
        </authorList>
    </citation>
    <scope>NUCLEOTIDE SEQUENCE</scope>
    <source>
        <tissue evidence="2">Salivary glands</tissue>
    </source>
</reference>